<name>A0A1C3IVP5_9VIBR</name>
<dbReference type="RefSeq" id="WP_065679521.1">
    <property type="nucleotide sequence ID" value="NZ_AP025460.1"/>
</dbReference>
<reference evidence="2" key="1">
    <citation type="submission" date="2016-06" db="EMBL/GenBank/DDBJ databases">
        <authorList>
            <person name="Rodrigo-Torres Lidia"/>
            <person name="Arahal R.David."/>
        </authorList>
    </citation>
    <scope>NUCLEOTIDE SEQUENCE [LARGE SCALE GENOMIC DNA]</scope>
    <source>
        <strain evidence="2">CECT 7223</strain>
    </source>
</reference>
<organism evidence="1 2">
    <name type="scientific">Vibrio atlanticus</name>
    <dbReference type="NCBI Taxonomy" id="693153"/>
    <lineage>
        <taxon>Bacteria</taxon>
        <taxon>Pseudomonadati</taxon>
        <taxon>Pseudomonadota</taxon>
        <taxon>Gammaproteobacteria</taxon>
        <taxon>Vibrionales</taxon>
        <taxon>Vibrionaceae</taxon>
        <taxon>Vibrio</taxon>
    </lineage>
</organism>
<proteinExistence type="predicted"/>
<dbReference type="Proteomes" id="UP000092876">
    <property type="component" value="Unassembled WGS sequence"/>
</dbReference>
<protein>
    <submittedName>
        <fullName evidence="1">Uncharacterized protein</fullName>
    </submittedName>
</protein>
<dbReference type="AlphaFoldDB" id="A0A1C3IVP5"/>
<dbReference type="EMBL" id="FLQP01000039">
    <property type="protein sequence ID" value="SBS65493.1"/>
    <property type="molecule type" value="Genomic_DNA"/>
</dbReference>
<accession>A0A1C3IVP5</accession>
<sequence>MLTQYLTLFKAIAFASVLSGVAYCSYDYGVTTTEAKALKAQNVLWGKIEQKQDEAFQLAVKLANQKPDIRIEFREIEKEVIKYAQKNNDKQCVVNDPDWMHIRAQSVRAHNRAIGIQHTTTVPDGATKTATGYERDAEVLAEDVANLQTCAENAQKLLSLQTWIRAQLQHSLQ</sequence>
<dbReference type="GeneID" id="94231712"/>
<gene>
    <name evidence="1" type="ORF">VAT7223_02732</name>
</gene>
<evidence type="ECO:0000313" key="2">
    <source>
        <dbReference type="Proteomes" id="UP000092876"/>
    </source>
</evidence>
<evidence type="ECO:0000313" key="1">
    <source>
        <dbReference type="EMBL" id="SBS65493.1"/>
    </source>
</evidence>